<dbReference type="FunFam" id="2.70.70.10:FF:000006">
    <property type="entry name" value="M23 family peptidase"/>
    <property type="match status" value="1"/>
</dbReference>
<protein>
    <submittedName>
        <fullName evidence="3">Peptidase family M23</fullName>
    </submittedName>
</protein>
<keyword evidence="1" id="KW-1133">Transmembrane helix</keyword>
<dbReference type="AlphaFoldDB" id="A0A1G9BYQ8"/>
<reference evidence="3 4" key="1">
    <citation type="submission" date="2016-10" db="EMBL/GenBank/DDBJ databases">
        <authorList>
            <person name="de Groot N.N."/>
        </authorList>
    </citation>
    <scope>NUCLEOTIDE SEQUENCE [LARGE SCALE GENOMIC DNA]</scope>
    <source>
        <strain evidence="3 4">DSM 25186</strain>
    </source>
</reference>
<evidence type="ECO:0000313" key="4">
    <source>
        <dbReference type="Proteomes" id="UP000198510"/>
    </source>
</evidence>
<accession>A0A1G9BYQ8</accession>
<evidence type="ECO:0000259" key="2">
    <source>
        <dbReference type="Pfam" id="PF01551"/>
    </source>
</evidence>
<dbReference type="OrthoDB" id="9810477at2"/>
<dbReference type="Proteomes" id="UP000198510">
    <property type="component" value="Unassembled WGS sequence"/>
</dbReference>
<dbReference type="InterPro" id="IPR011055">
    <property type="entry name" value="Dup_hybrid_motif"/>
</dbReference>
<gene>
    <name evidence="3" type="ORF">SAMN05421823_102750</name>
</gene>
<keyword evidence="4" id="KW-1185">Reference proteome</keyword>
<keyword evidence="1" id="KW-0812">Transmembrane</keyword>
<dbReference type="EMBL" id="FNFO01000002">
    <property type="protein sequence ID" value="SDK44568.1"/>
    <property type="molecule type" value="Genomic_DNA"/>
</dbReference>
<dbReference type="Gene3D" id="2.70.70.10">
    <property type="entry name" value="Glucose Permease (Domain IIA)"/>
    <property type="match status" value="1"/>
</dbReference>
<name>A0A1G9BYQ8_9BACT</name>
<keyword evidence="1" id="KW-0472">Membrane</keyword>
<dbReference type="InterPro" id="IPR050570">
    <property type="entry name" value="Cell_wall_metabolism_enzyme"/>
</dbReference>
<evidence type="ECO:0000313" key="3">
    <source>
        <dbReference type="EMBL" id="SDK44568.1"/>
    </source>
</evidence>
<dbReference type="InterPro" id="IPR016047">
    <property type="entry name" value="M23ase_b-sheet_dom"/>
</dbReference>
<evidence type="ECO:0000256" key="1">
    <source>
        <dbReference type="SAM" id="Phobius"/>
    </source>
</evidence>
<dbReference type="Pfam" id="PF01551">
    <property type="entry name" value="Peptidase_M23"/>
    <property type="match status" value="1"/>
</dbReference>
<dbReference type="PANTHER" id="PTHR21666">
    <property type="entry name" value="PEPTIDASE-RELATED"/>
    <property type="match status" value="1"/>
</dbReference>
<dbReference type="PANTHER" id="PTHR21666:SF286">
    <property type="entry name" value="LIPOPROTEIN NLPD"/>
    <property type="match status" value="1"/>
</dbReference>
<dbReference type="CDD" id="cd12797">
    <property type="entry name" value="M23_peptidase"/>
    <property type="match status" value="1"/>
</dbReference>
<dbReference type="RefSeq" id="WP_089680654.1">
    <property type="nucleotide sequence ID" value="NZ_FNFO01000002.1"/>
</dbReference>
<organism evidence="3 4">
    <name type="scientific">Catalinimonas alkaloidigena</name>
    <dbReference type="NCBI Taxonomy" id="1075417"/>
    <lineage>
        <taxon>Bacteria</taxon>
        <taxon>Pseudomonadati</taxon>
        <taxon>Bacteroidota</taxon>
        <taxon>Cytophagia</taxon>
        <taxon>Cytophagales</taxon>
        <taxon>Catalimonadaceae</taxon>
        <taxon>Catalinimonas</taxon>
    </lineage>
</organism>
<feature type="transmembrane region" description="Helical" evidence="1">
    <location>
        <begin position="25"/>
        <end position="47"/>
    </location>
</feature>
<dbReference type="GO" id="GO:0004222">
    <property type="term" value="F:metalloendopeptidase activity"/>
    <property type="evidence" value="ECO:0007669"/>
    <property type="project" value="TreeGrafter"/>
</dbReference>
<sequence length="322" mass="36270">MAKIKYYYDTHTCKYEQVRTSTSDILINGLAFLMLAAVTGGVIAFFYGKIFGSPTEAALRKENQELKFYYEVLDERMHQTEDMLTSLQSRDDNIYRTIFEAEPIPASVRSAGVGGAERYRELMEKGLSREDLIISTTARLDQLKKEMYIQTKSYDELVELIKNKNEMLAAIPAIRPLKDNMRVGSGFGKRVDPVYKTIKMHKGLDFAAPTGTKIYATGDGKIIKARRNGGYGECVIIDHGFGYQSLYGHMSKIVAKEGQHIKRGDVIGYIGSTGKSTGPHLHYEVIKNGTRINPINFFYSDLSPSEFQDMLEVSSNQNQSFD</sequence>
<dbReference type="STRING" id="1075417.SAMN05421823_102750"/>
<feature type="domain" description="M23ase beta-sheet core" evidence="2">
    <location>
        <begin position="199"/>
        <end position="294"/>
    </location>
</feature>
<proteinExistence type="predicted"/>
<dbReference type="SUPFAM" id="SSF51261">
    <property type="entry name" value="Duplicated hybrid motif"/>
    <property type="match status" value="1"/>
</dbReference>